<protein>
    <submittedName>
        <fullName evidence="1">Uncharacterized protein</fullName>
    </submittedName>
</protein>
<proteinExistence type="predicted"/>
<organism evidence="1 2">
    <name type="scientific">Manihot esculenta</name>
    <name type="common">Cassava</name>
    <name type="synonym">Jatropha manihot</name>
    <dbReference type="NCBI Taxonomy" id="3983"/>
    <lineage>
        <taxon>Eukaryota</taxon>
        <taxon>Viridiplantae</taxon>
        <taxon>Streptophyta</taxon>
        <taxon>Embryophyta</taxon>
        <taxon>Tracheophyta</taxon>
        <taxon>Spermatophyta</taxon>
        <taxon>Magnoliopsida</taxon>
        <taxon>eudicotyledons</taxon>
        <taxon>Gunneridae</taxon>
        <taxon>Pentapetalae</taxon>
        <taxon>rosids</taxon>
        <taxon>fabids</taxon>
        <taxon>Malpighiales</taxon>
        <taxon>Euphorbiaceae</taxon>
        <taxon>Crotonoideae</taxon>
        <taxon>Manihoteae</taxon>
        <taxon>Manihot</taxon>
    </lineage>
</organism>
<dbReference type="EMBL" id="CM004388">
    <property type="protein sequence ID" value="KAG8660000.1"/>
    <property type="molecule type" value="Genomic_DNA"/>
</dbReference>
<evidence type="ECO:0000313" key="2">
    <source>
        <dbReference type="Proteomes" id="UP000091857"/>
    </source>
</evidence>
<keyword evidence="2" id="KW-1185">Reference proteome</keyword>
<evidence type="ECO:0000313" key="1">
    <source>
        <dbReference type="EMBL" id="KAG8660000.1"/>
    </source>
</evidence>
<comment type="caution">
    <text evidence="1">The sequence shown here is derived from an EMBL/GenBank/DDBJ whole genome shotgun (WGS) entry which is preliminary data.</text>
</comment>
<name>A0ACB7I669_MANES</name>
<sequence length="92" mass="10805">MCPVSVLTNKQALIFLASLEVQFLGSSIFGRPMFQKIWGYSKSAATCLLDGIISCTFFRQFVWTKIYYRRAFVYFLVYLSCRSPSNWWFRMA</sequence>
<gene>
    <name evidence="1" type="ORF">MANES_02G101501v8</name>
</gene>
<dbReference type="Proteomes" id="UP000091857">
    <property type="component" value="Chromosome 2"/>
</dbReference>
<accession>A0ACB7I669</accession>
<reference evidence="2" key="1">
    <citation type="journal article" date="2016" name="Nat. Biotechnol.">
        <title>Sequencing wild and cultivated cassava and related species reveals extensive interspecific hybridization and genetic diversity.</title>
        <authorList>
            <person name="Bredeson J.V."/>
            <person name="Lyons J.B."/>
            <person name="Prochnik S.E."/>
            <person name="Wu G.A."/>
            <person name="Ha C.M."/>
            <person name="Edsinger-Gonzales E."/>
            <person name="Grimwood J."/>
            <person name="Schmutz J."/>
            <person name="Rabbi I.Y."/>
            <person name="Egesi C."/>
            <person name="Nauluvula P."/>
            <person name="Lebot V."/>
            <person name="Ndunguru J."/>
            <person name="Mkamilo G."/>
            <person name="Bart R.S."/>
            <person name="Setter T.L."/>
            <person name="Gleadow R.M."/>
            <person name="Kulakow P."/>
            <person name="Ferguson M.E."/>
            <person name="Rounsley S."/>
            <person name="Rokhsar D.S."/>
        </authorList>
    </citation>
    <scope>NUCLEOTIDE SEQUENCE [LARGE SCALE GENOMIC DNA]</scope>
    <source>
        <strain evidence="2">cv. AM560-2</strain>
    </source>
</reference>